<dbReference type="SUPFAM" id="SSF55729">
    <property type="entry name" value="Acyl-CoA N-acyltransferases (Nat)"/>
    <property type="match status" value="1"/>
</dbReference>
<accession>A0A6N7QYI1</accession>
<name>A0A6N7QYI1_9BACI</name>
<dbReference type="PANTHER" id="PTHR43233:SF1">
    <property type="entry name" value="FAMILY N-ACETYLTRANSFERASE, PUTATIVE (AFU_ORTHOLOGUE AFUA_6G03350)-RELATED"/>
    <property type="match status" value="1"/>
</dbReference>
<reference evidence="2 3" key="1">
    <citation type="submission" date="2019-10" db="EMBL/GenBank/DDBJ databases">
        <title>Gracilibacillus salitolerans sp. nov., a moderate halophile isolated from a saline soil in northwest China.</title>
        <authorList>
            <person name="Gan L."/>
        </authorList>
    </citation>
    <scope>NUCLEOTIDE SEQUENCE [LARGE SCALE GENOMIC DNA]</scope>
    <source>
        <strain evidence="2 3">TP2-8</strain>
    </source>
</reference>
<protein>
    <submittedName>
        <fullName evidence="2">GNAT family N-acetyltransferase</fullName>
    </submittedName>
</protein>
<dbReference type="GO" id="GO:0016747">
    <property type="term" value="F:acyltransferase activity, transferring groups other than amino-acyl groups"/>
    <property type="evidence" value="ECO:0007669"/>
    <property type="project" value="InterPro"/>
</dbReference>
<comment type="caution">
    <text evidence="2">The sequence shown here is derived from an EMBL/GenBank/DDBJ whole genome shotgun (WGS) entry which is preliminary data.</text>
</comment>
<sequence>MEWYHNNYVVSDDKELLDLDTIFTLLQPTYWANERSKETIAHSIENSFSFGIYEKDKQIGFARVVSDQAVFSWILDVVIDSEYQGRGIGSFLMQCILEHPLLKNTKFALATKDAHRFYETFNFTERPCMVRRMVKEEQ</sequence>
<dbReference type="Gene3D" id="3.40.630.30">
    <property type="match status" value="1"/>
</dbReference>
<dbReference type="RefSeq" id="WP_153835736.1">
    <property type="nucleotide sequence ID" value="NZ_JBHUMW010000008.1"/>
</dbReference>
<dbReference type="CDD" id="cd04301">
    <property type="entry name" value="NAT_SF"/>
    <property type="match status" value="1"/>
</dbReference>
<evidence type="ECO:0000313" key="2">
    <source>
        <dbReference type="EMBL" id="MRI67118.1"/>
    </source>
</evidence>
<evidence type="ECO:0000259" key="1">
    <source>
        <dbReference type="PROSITE" id="PS51186"/>
    </source>
</evidence>
<proteinExistence type="predicted"/>
<dbReference type="Pfam" id="PF13508">
    <property type="entry name" value="Acetyltransf_7"/>
    <property type="match status" value="1"/>
</dbReference>
<dbReference type="AlphaFoldDB" id="A0A6N7QYI1"/>
<dbReference type="EMBL" id="WJEE01000026">
    <property type="protein sequence ID" value="MRI67118.1"/>
    <property type="molecule type" value="Genomic_DNA"/>
</dbReference>
<organism evidence="2 3">
    <name type="scientific">Gracilibacillus thailandensis</name>
    <dbReference type="NCBI Taxonomy" id="563735"/>
    <lineage>
        <taxon>Bacteria</taxon>
        <taxon>Bacillati</taxon>
        <taxon>Bacillota</taxon>
        <taxon>Bacilli</taxon>
        <taxon>Bacillales</taxon>
        <taxon>Bacillaceae</taxon>
        <taxon>Gracilibacillus</taxon>
    </lineage>
</organism>
<evidence type="ECO:0000313" key="3">
    <source>
        <dbReference type="Proteomes" id="UP000435187"/>
    </source>
</evidence>
<dbReference type="PROSITE" id="PS51186">
    <property type="entry name" value="GNAT"/>
    <property type="match status" value="1"/>
</dbReference>
<keyword evidence="2" id="KW-0808">Transferase</keyword>
<dbReference type="PANTHER" id="PTHR43233">
    <property type="entry name" value="FAMILY N-ACETYLTRANSFERASE, PUTATIVE (AFU_ORTHOLOGUE AFUA_6G03350)-RELATED"/>
    <property type="match status" value="1"/>
</dbReference>
<dbReference type="InterPro" id="IPR016181">
    <property type="entry name" value="Acyl_CoA_acyltransferase"/>
</dbReference>
<dbReference type="InterPro" id="IPR053144">
    <property type="entry name" value="Acetyltransferase_Butenolide"/>
</dbReference>
<gene>
    <name evidence="2" type="ORF">GH885_12315</name>
</gene>
<dbReference type="InterPro" id="IPR000182">
    <property type="entry name" value="GNAT_dom"/>
</dbReference>
<keyword evidence="3" id="KW-1185">Reference proteome</keyword>
<feature type="domain" description="N-acetyltransferase" evidence="1">
    <location>
        <begin position="8"/>
        <end position="138"/>
    </location>
</feature>
<dbReference type="Proteomes" id="UP000435187">
    <property type="component" value="Unassembled WGS sequence"/>
</dbReference>